<dbReference type="Proteomes" id="UP000887565">
    <property type="component" value="Unplaced"/>
</dbReference>
<evidence type="ECO:0000313" key="1">
    <source>
        <dbReference type="Proteomes" id="UP000887565"/>
    </source>
</evidence>
<reference evidence="2" key="1">
    <citation type="submission" date="2022-11" db="UniProtKB">
        <authorList>
            <consortium name="WormBaseParasite"/>
        </authorList>
    </citation>
    <scope>IDENTIFICATION</scope>
</reference>
<sequence>MQSPSVTKRKGNFRSVRLEVTVGNFLENCSYSFLLKVDFQDVRDSSKKAKVQACLFRREALKNDNFTSLSTEQIIFSFDLRSTTTIEKRTTTRKTAGKQEKNNSAKTAKKHVTLLPNCERITTIDSRSRIK</sequence>
<dbReference type="WBParaSite" id="nRc.2.0.1.t31481-RA">
    <property type="protein sequence ID" value="nRc.2.0.1.t31481-RA"/>
    <property type="gene ID" value="nRc.2.0.1.g31481"/>
</dbReference>
<accession>A0A915JYE9</accession>
<keyword evidence="1" id="KW-1185">Reference proteome</keyword>
<dbReference type="AlphaFoldDB" id="A0A915JYE9"/>
<evidence type="ECO:0000313" key="2">
    <source>
        <dbReference type="WBParaSite" id="nRc.2.0.1.t31481-RA"/>
    </source>
</evidence>
<protein>
    <submittedName>
        <fullName evidence="2">Uncharacterized protein</fullName>
    </submittedName>
</protein>
<name>A0A915JYE9_ROMCU</name>
<proteinExistence type="predicted"/>
<organism evidence="1 2">
    <name type="scientific">Romanomermis culicivorax</name>
    <name type="common">Nematode worm</name>
    <dbReference type="NCBI Taxonomy" id="13658"/>
    <lineage>
        <taxon>Eukaryota</taxon>
        <taxon>Metazoa</taxon>
        <taxon>Ecdysozoa</taxon>
        <taxon>Nematoda</taxon>
        <taxon>Enoplea</taxon>
        <taxon>Dorylaimia</taxon>
        <taxon>Mermithida</taxon>
        <taxon>Mermithoidea</taxon>
        <taxon>Mermithidae</taxon>
        <taxon>Romanomermis</taxon>
    </lineage>
</organism>